<dbReference type="PANTHER" id="PTHR33287:SF11">
    <property type="entry name" value="OS03G0778400 PROTEIN"/>
    <property type="match status" value="1"/>
</dbReference>
<dbReference type="EnsemblPlants" id="Pp3c25_14070V3.3">
    <property type="protein sequence ID" value="Pp3c25_14070V3.3"/>
    <property type="gene ID" value="Pp3c25_14070"/>
</dbReference>
<reference evidence="3 5" key="1">
    <citation type="journal article" date="2008" name="Science">
        <title>The Physcomitrella genome reveals evolutionary insights into the conquest of land by plants.</title>
        <authorList>
            <person name="Rensing S."/>
            <person name="Lang D."/>
            <person name="Zimmer A."/>
            <person name="Terry A."/>
            <person name="Salamov A."/>
            <person name="Shapiro H."/>
            <person name="Nishiyama T."/>
            <person name="Perroud P.-F."/>
            <person name="Lindquist E."/>
            <person name="Kamisugi Y."/>
            <person name="Tanahashi T."/>
            <person name="Sakakibara K."/>
            <person name="Fujita T."/>
            <person name="Oishi K."/>
            <person name="Shin-I T."/>
            <person name="Kuroki Y."/>
            <person name="Toyoda A."/>
            <person name="Suzuki Y."/>
            <person name="Hashimoto A."/>
            <person name="Yamaguchi K."/>
            <person name="Sugano A."/>
            <person name="Kohara Y."/>
            <person name="Fujiyama A."/>
            <person name="Anterola A."/>
            <person name="Aoki S."/>
            <person name="Ashton N."/>
            <person name="Barbazuk W.B."/>
            <person name="Barker E."/>
            <person name="Bennetzen J."/>
            <person name="Bezanilla M."/>
            <person name="Blankenship R."/>
            <person name="Cho S.H."/>
            <person name="Dutcher S."/>
            <person name="Estelle M."/>
            <person name="Fawcett J.A."/>
            <person name="Gundlach H."/>
            <person name="Hanada K."/>
            <person name="Heyl A."/>
            <person name="Hicks K.A."/>
            <person name="Hugh J."/>
            <person name="Lohr M."/>
            <person name="Mayer K."/>
            <person name="Melkozernov A."/>
            <person name="Murata T."/>
            <person name="Nelson D."/>
            <person name="Pils B."/>
            <person name="Prigge M."/>
            <person name="Reiss B."/>
            <person name="Renner T."/>
            <person name="Rombauts S."/>
            <person name="Rushton P."/>
            <person name="Sanderfoot A."/>
            <person name="Schween G."/>
            <person name="Shiu S.-H."/>
            <person name="Stueber K."/>
            <person name="Theodoulou F.L."/>
            <person name="Tu H."/>
            <person name="Van de Peer Y."/>
            <person name="Verrier P.J."/>
            <person name="Waters E."/>
            <person name="Wood A."/>
            <person name="Yang L."/>
            <person name="Cove D."/>
            <person name="Cuming A."/>
            <person name="Hasebe M."/>
            <person name="Lucas S."/>
            <person name="Mishler D.B."/>
            <person name="Reski R."/>
            <person name="Grigoriev I."/>
            <person name="Quatrano R.S."/>
            <person name="Boore J.L."/>
        </authorList>
    </citation>
    <scope>NUCLEOTIDE SEQUENCE [LARGE SCALE GENOMIC DNA]</scope>
    <source>
        <strain evidence="4 5">cv. Gransden 2004</strain>
    </source>
</reference>
<dbReference type="EMBL" id="ABEU02000025">
    <property type="protein sequence ID" value="PNR27787.1"/>
    <property type="molecule type" value="Genomic_DNA"/>
</dbReference>
<dbReference type="PaxDb" id="3218-PP1S129_12V6.1"/>
<dbReference type="Proteomes" id="UP000006727">
    <property type="component" value="Chromosome 25"/>
</dbReference>
<reference evidence="4" key="3">
    <citation type="submission" date="2020-12" db="UniProtKB">
        <authorList>
            <consortium name="EnsemblPlants"/>
        </authorList>
    </citation>
    <scope>IDENTIFICATION</scope>
</reference>
<dbReference type="AlphaFoldDB" id="A0A2K1IET6"/>
<feature type="compositionally biased region" description="Low complexity" evidence="1">
    <location>
        <begin position="10"/>
        <end position="41"/>
    </location>
</feature>
<evidence type="ECO:0000313" key="5">
    <source>
        <dbReference type="Proteomes" id="UP000006727"/>
    </source>
</evidence>
<reference evidence="3 5" key="2">
    <citation type="journal article" date="2018" name="Plant J.">
        <title>The Physcomitrella patens chromosome-scale assembly reveals moss genome structure and evolution.</title>
        <authorList>
            <person name="Lang D."/>
            <person name="Ullrich K.K."/>
            <person name="Murat F."/>
            <person name="Fuchs J."/>
            <person name="Jenkins J."/>
            <person name="Haas F.B."/>
            <person name="Piednoel M."/>
            <person name="Gundlach H."/>
            <person name="Van Bel M."/>
            <person name="Meyberg R."/>
            <person name="Vives C."/>
            <person name="Morata J."/>
            <person name="Symeonidi A."/>
            <person name="Hiss M."/>
            <person name="Muchero W."/>
            <person name="Kamisugi Y."/>
            <person name="Saleh O."/>
            <person name="Blanc G."/>
            <person name="Decker E.L."/>
            <person name="van Gessel N."/>
            <person name="Grimwood J."/>
            <person name="Hayes R.D."/>
            <person name="Graham S.W."/>
            <person name="Gunter L.E."/>
            <person name="McDaniel S.F."/>
            <person name="Hoernstein S.N.W."/>
            <person name="Larsson A."/>
            <person name="Li F.W."/>
            <person name="Perroud P.F."/>
            <person name="Phillips J."/>
            <person name="Ranjan P."/>
            <person name="Rokshar D.S."/>
            <person name="Rothfels C.J."/>
            <person name="Schneider L."/>
            <person name="Shu S."/>
            <person name="Stevenson D.W."/>
            <person name="Thummler F."/>
            <person name="Tillich M."/>
            <person name="Villarreal Aguilar J.C."/>
            <person name="Widiez T."/>
            <person name="Wong G.K."/>
            <person name="Wymore A."/>
            <person name="Zhang Y."/>
            <person name="Zimmer A.D."/>
            <person name="Quatrano R.S."/>
            <person name="Mayer K.F.X."/>
            <person name="Goodstein D."/>
            <person name="Casacuberta J.M."/>
            <person name="Vandepoele K."/>
            <person name="Reski R."/>
            <person name="Cuming A.C."/>
            <person name="Tuskan G.A."/>
            <person name="Maumus F."/>
            <person name="Salse J."/>
            <person name="Schmutz J."/>
            <person name="Rensing S.A."/>
        </authorList>
    </citation>
    <scope>NUCLEOTIDE SEQUENCE [LARGE SCALE GENOMIC DNA]</scope>
    <source>
        <strain evidence="4 5">cv. Gransden 2004</strain>
    </source>
</reference>
<evidence type="ECO:0000256" key="2">
    <source>
        <dbReference type="SAM" id="Phobius"/>
    </source>
</evidence>
<dbReference type="Gramene" id="Pp3c25_14070V3.3">
    <property type="protein sequence ID" value="Pp3c25_14070V3.3"/>
    <property type="gene ID" value="Pp3c25_14070"/>
</dbReference>
<dbReference type="Gramene" id="Pp3c25_14070V3.1">
    <property type="protein sequence ID" value="Pp3c25_14070V3.1"/>
    <property type="gene ID" value="Pp3c25_14070"/>
</dbReference>
<evidence type="ECO:0000313" key="4">
    <source>
        <dbReference type="EnsemblPlants" id="Pp3c25_14070V3.1"/>
    </source>
</evidence>
<dbReference type="Gramene" id="Pp3c25_14070V3.2">
    <property type="protein sequence ID" value="Pp3c25_14070V3.2"/>
    <property type="gene ID" value="Pp3c25_14070"/>
</dbReference>
<accession>A0A2K1IET6</accession>
<evidence type="ECO:0000256" key="1">
    <source>
        <dbReference type="SAM" id="MobiDB-lite"/>
    </source>
</evidence>
<keyword evidence="2" id="KW-0812">Transmembrane</keyword>
<dbReference type="EnsemblPlants" id="Pp3c25_14070V3.1">
    <property type="protein sequence ID" value="Pp3c25_14070V3.1"/>
    <property type="gene ID" value="Pp3c25_14070"/>
</dbReference>
<keyword evidence="2" id="KW-0472">Membrane</keyword>
<dbReference type="OMA" id="FKFSEHA"/>
<dbReference type="EnsemblPlants" id="Pp3c25_14070V3.2">
    <property type="protein sequence ID" value="Pp3c25_14070V3.2"/>
    <property type="gene ID" value="Pp3c25_14070"/>
</dbReference>
<feature type="region of interest" description="Disordered" evidence="1">
    <location>
        <begin position="1"/>
        <end position="65"/>
    </location>
</feature>
<proteinExistence type="predicted"/>
<keyword evidence="2" id="KW-1133">Transmembrane helix</keyword>
<keyword evidence="5" id="KW-1185">Reference proteome</keyword>
<protein>
    <submittedName>
        <fullName evidence="3 4">Uncharacterized protein</fullName>
    </submittedName>
</protein>
<organism evidence="3">
    <name type="scientific">Physcomitrium patens</name>
    <name type="common">Spreading-leaved earth moss</name>
    <name type="synonym">Physcomitrella patens</name>
    <dbReference type="NCBI Taxonomy" id="3218"/>
    <lineage>
        <taxon>Eukaryota</taxon>
        <taxon>Viridiplantae</taxon>
        <taxon>Streptophyta</taxon>
        <taxon>Embryophyta</taxon>
        <taxon>Bryophyta</taxon>
        <taxon>Bryophytina</taxon>
        <taxon>Bryopsida</taxon>
        <taxon>Funariidae</taxon>
        <taxon>Funariales</taxon>
        <taxon>Funariaceae</taxon>
        <taxon>Physcomitrium</taxon>
    </lineage>
</organism>
<dbReference type="EnsemblPlants" id="Pp3c25_14070V3.4">
    <property type="protein sequence ID" value="Pp3c25_14070V3.4"/>
    <property type="gene ID" value="Pp3c25_14070"/>
</dbReference>
<name>A0A2K1IET6_PHYPA</name>
<sequence>MEQESSNGPVPVHSDVVVDVDSGDGSRVVAGSGDGSEVVAGSGDGSGVVAGSGDGSGAVADSDTDKEDITARNQIKILRWIESSTRHKKALEFWEAQDNLCTRRVDNKRKQSLALKNEVYQLIGFYSVFQGVLLTAVSQSNLLHCNNWGFPFSLSLLASCSAIVGVYLKFAAVWELEKTIESEKMSRQLYVNRIERLRSKGKKFKFSEHAKNGSMVPGGSGFAGFILGTGAVFLVLISFSAIFAAAVQRILCNPGPSLLPRQV</sequence>
<dbReference type="GeneID" id="112277163"/>
<feature type="transmembrane region" description="Helical" evidence="2">
    <location>
        <begin position="221"/>
        <end position="247"/>
    </location>
</feature>
<dbReference type="PANTHER" id="PTHR33287">
    <property type="entry name" value="OS03G0453550 PROTEIN"/>
    <property type="match status" value="1"/>
</dbReference>
<feature type="compositionally biased region" description="Gly residues" evidence="1">
    <location>
        <begin position="42"/>
        <end position="56"/>
    </location>
</feature>
<dbReference type="RefSeq" id="XP_024364972.1">
    <property type="nucleotide sequence ID" value="XM_024509204.2"/>
</dbReference>
<evidence type="ECO:0000313" key="3">
    <source>
        <dbReference type="EMBL" id="PNR27787.1"/>
    </source>
</evidence>
<dbReference type="Gramene" id="Pp3c25_14070V3.4">
    <property type="protein sequence ID" value="Pp3c25_14070V3.4"/>
    <property type="gene ID" value="Pp3c25_14070"/>
</dbReference>
<dbReference type="OrthoDB" id="665000at2759"/>
<gene>
    <name evidence="4" type="primary">LOC112277163</name>
    <name evidence="3" type="ORF">PHYPA_029939</name>
</gene>